<evidence type="ECO:0000313" key="2">
    <source>
        <dbReference type="EMBL" id="TLM93041.1"/>
    </source>
</evidence>
<reference evidence="2 3" key="1">
    <citation type="submission" date="2019-05" db="EMBL/GenBank/DDBJ databases">
        <title>Hymenobacter edaphi sp. nov., isolated from abandoned arsenic-contaminated farmland soil.</title>
        <authorList>
            <person name="Nie L."/>
        </authorList>
    </citation>
    <scope>NUCLEOTIDE SEQUENCE [LARGE SCALE GENOMIC DNA]</scope>
    <source>
        <strain evidence="2 3">1-3-3-8</strain>
    </source>
</reference>
<evidence type="ECO:0000313" key="3">
    <source>
        <dbReference type="Proteomes" id="UP000305517"/>
    </source>
</evidence>
<keyword evidence="3" id="KW-1185">Reference proteome</keyword>
<evidence type="ECO:0000256" key="1">
    <source>
        <dbReference type="SAM" id="SignalP"/>
    </source>
</evidence>
<evidence type="ECO:0008006" key="4">
    <source>
        <dbReference type="Google" id="ProtNLM"/>
    </source>
</evidence>
<feature type="chain" id="PRO_5024373684" description="Lipoprotein" evidence="1">
    <location>
        <begin position="20"/>
        <end position="221"/>
    </location>
</feature>
<accession>A0A5R8WRM4</accession>
<dbReference type="OrthoDB" id="875353at2"/>
<name>A0A5R8WRM4_9BACT</name>
<sequence>MKRRAAFWLLLPLLGACHARDQANRSPADLDAPREVIKEKPLPAARAMQADTSVTGAFLRWADAVRRADTAAVNGFISPAHGLWVLEQPGALPLLTRVSDVRRLRRSQPQPSFFTLAAELMPCLRPTAVDALPTATCDGPPGNEAGFARTGCLLGPARAAALSSIWDHATLRGGTAAQGRAAVAASRYAVLQTDTGYRFYWARLAGRWRLVLLDLRVPCSA</sequence>
<organism evidence="2 3">
    <name type="scientific">Hymenobacter jeollabukensis</name>
    <dbReference type="NCBI Taxonomy" id="2025313"/>
    <lineage>
        <taxon>Bacteria</taxon>
        <taxon>Pseudomonadati</taxon>
        <taxon>Bacteroidota</taxon>
        <taxon>Cytophagia</taxon>
        <taxon>Cytophagales</taxon>
        <taxon>Hymenobacteraceae</taxon>
        <taxon>Hymenobacter</taxon>
    </lineage>
</organism>
<gene>
    <name evidence="2" type="ORF">FDY95_10410</name>
</gene>
<dbReference type="PROSITE" id="PS51257">
    <property type="entry name" value="PROKAR_LIPOPROTEIN"/>
    <property type="match status" value="1"/>
</dbReference>
<dbReference type="AlphaFoldDB" id="A0A5R8WRM4"/>
<dbReference type="EMBL" id="VAJM01000004">
    <property type="protein sequence ID" value="TLM93041.1"/>
    <property type="molecule type" value="Genomic_DNA"/>
</dbReference>
<dbReference type="Proteomes" id="UP000305517">
    <property type="component" value="Unassembled WGS sequence"/>
</dbReference>
<comment type="caution">
    <text evidence="2">The sequence shown here is derived from an EMBL/GenBank/DDBJ whole genome shotgun (WGS) entry which is preliminary data.</text>
</comment>
<feature type="signal peptide" evidence="1">
    <location>
        <begin position="1"/>
        <end position="19"/>
    </location>
</feature>
<protein>
    <recommendedName>
        <fullName evidence="4">Lipoprotein</fullName>
    </recommendedName>
</protein>
<keyword evidence="1" id="KW-0732">Signal</keyword>
<proteinExistence type="predicted"/>